<dbReference type="SFLD" id="SFLDS00019">
    <property type="entry name" value="Glutathione_Transferase_(cytos"/>
    <property type="match status" value="1"/>
</dbReference>
<dbReference type="Gene3D" id="3.40.30.10">
    <property type="entry name" value="Glutaredoxin"/>
    <property type="match status" value="1"/>
</dbReference>
<protein>
    <recommendedName>
        <fullName evidence="6">Glutathione S-transferase</fullName>
    </recommendedName>
</protein>
<reference evidence="4 5" key="1">
    <citation type="submission" date="2022-12" db="EMBL/GenBank/DDBJ databases">
        <title>Chromosome-level genome of Tegillarca granosa.</title>
        <authorList>
            <person name="Kim J."/>
        </authorList>
    </citation>
    <scope>NUCLEOTIDE SEQUENCE [LARGE SCALE GENOMIC DNA]</scope>
    <source>
        <strain evidence="4">Teg-2019</strain>
        <tissue evidence="4">Adductor muscle</tissue>
    </source>
</reference>
<dbReference type="SUPFAM" id="SSF52833">
    <property type="entry name" value="Thioredoxin-like"/>
    <property type="match status" value="1"/>
</dbReference>
<evidence type="ECO:0000259" key="3">
    <source>
        <dbReference type="PROSITE" id="PS50405"/>
    </source>
</evidence>
<dbReference type="InterPro" id="IPR010987">
    <property type="entry name" value="Glutathione-S-Trfase_C-like"/>
</dbReference>
<dbReference type="EMBL" id="JARBDR010000214">
    <property type="protein sequence ID" value="KAJ8318066.1"/>
    <property type="molecule type" value="Genomic_DNA"/>
</dbReference>
<dbReference type="Pfam" id="PF14497">
    <property type="entry name" value="GST_C_3"/>
    <property type="match status" value="1"/>
</dbReference>
<dbReference type="Gene3D" id="1.20.1050.10">
    <property type="match status" value="1"/>
</dbReference>
<evidence type="ECO:0000313" key="4">
    <source>
        <dbReference type="EMBL" id="KAJ8318066.1"/>
    </source>
</evidence>
<comment type="similarity">
    <text evidence="1">Belongs to the GST superfamily.</text>
</comment>
<evidence type="ECO:0000313" key="5">
    <source>
        <dbReference type="Proteomes" id="UP001217089"/>
    </source>
</evidence>
<organism evidence="4 5">
    <name type="scientific">Tegillarca granosa</name>
    <name type="common">Malaysian cockle</name>
    <name type="synonym">Anadara granosa</name>
    <dbReference type="NCBI Taxonomy" id="220873"/>
    <lineage>
        <taxon>Eukaryota</taxon>
        <taxon>Metazoa</taxon>
        <taxon>Spiralia</taxon>
        <taxon>Lophotrochozoa</taxon>
        <taxon>Mollusca</taxon>
        <taxon>Bivalvia</taxon>
        <taxon>Autobranchia</taxon>
        <taxon>Pteriomorphia</taxon>
        <taxon>Arcoida</taxon>
        <taxon>Arcoidea</taxon>
        <taxon>Arcidae</taxon>
        <taxon>Tegillarca</taxon>
    </lineage>
</organism>
<evidence type="ECO:0000256" key="1">
    <source>
        <dbReference type="ARBA" id="ARBA00007409"/>
    </source>
</evidence>
<feature type="domain" description="GST C-terminal" evidence="3">
    <location>
        <begin position="55"/>
        <end position="174"/>
    </location>
</feature>
<accession>A0ABQ9FLA7</accession>
<name>A0ABQ9FLA7_TEGGR</name>
<evidence type="ECO:0008006" key="6">
    <source>
        <dbReference type="Google" id="ProtNLM"/>
    </source>
</evidence>
<keyword evidence="5" id="KW-1185">Reference proteome</keyword>
<evidence type="ECO:0000259" key="2">
    <source>
        <dbReference type="PROSITE" id="PS50404"/>
    </source>
</evidence>
<dbReference type="Proteomes" id="UP001217089">
    <property type="component" value="Unassembled WGS sequence"/>
</dbReference>
<dbReference type="InterPro" id="IPR036249">
    <property type="entry name" value="Thioredoxin-like_sf"/>
</dbReference>
<dbReference type="InterPro" id="IPR040079">
    <property type="entry name" value="Glutathione_S-Trfase"/>
</dbReference>
<dbReference type="PROSITE" id="PS50405">
    <property type="entry name" value="GST_CTER"/>
    <property type="match status" value="1"/>
</dbReference>
<dbReference type="InterPro" id="IPR004046">
    <property type="entry name" value="GST_C"/>
</dbReference>
<feature type="domain" description="GST N-terminal" evidence="2">
    <location>
        <begin position="1"/>
        <end position="53"/>
    </location>
</feature>
<dbReference type="SUPFAM" id="SSF47616">
    <property type="entry name" value="GST C-terminal domain-like"/>
    <property type="match status" value="1"/>
</dbReference>
<sequence>MDPKDPDRQKIQLYKDEKHIHGTVPFLDIENEMPILESGAVCLYLADLYGKFVPQPETRKDYYNWVLYACSTLDEVLETLYIQWGETTPENQDKELISKAIDKFSLFANYFSKFLEGKTYICGNRFTAADCVIGYNIWWSSVMKEDNLIQNYPNIVKYLDTLKKRPAFQKVFQC</sequence>
<dbReference type="InterPro" id="IPR004045">
    <property type="entry name" value="Glutathione_S-Trfase_N"/>
</dbReference>
<comment type="caution">
    <text evidence="4">The sequence shown here is derived from an EMBL/GenBank/DDBJ whole genome shotgun (WGS) entry which is preliminary data.</text>
</comment>
<proteinExistence type="inferred from homology"/>
<gene>
    <name evidence="4" type="ORF">KUTeg_003157</name>
</gene>
<dbReference type="PROSITE" id="PS50404">
    <property type="entry name" value="GST_NTER"/>
    <property type="match status" value="1"/>
</dbReference>
<dbReference type="PANTHER" id="PTHR44051">
    <property type="entry name" value="GLUTATHIONE S-TRANSFERASE-RELATED"/>
    <property type="match status" value="1"/>
</dbReference>
<dbReference type="PANTHER" id="PTHR44051:SF8">
    <property type="entry name" value="GLUTATHIONE S-TRANSFERASE GSTA"/>
    <property type="match status" value="1"/>
</dbReference>
<dbReference type="InterPro" id="IPR036282">
    <property type="entry name" value="Glutathione-S-Trfase_C_sf"/>
</dbReference>